<keyword evidence="4" id="KW-1185">Reference proteome</keyword>
<dbReference type="Pfam" id="PF16009">
    <property type="entry name" value="DUF4779"/>
    <property type="match status" value="1"/>
</dbReference>
<feature type="region of interest" description="Disordered" evidence="1">
    <location>
        <begin position="63"/>
        <end position="123"/>
    </location>
</feature>
<proteinExistence type="predicted"/>
<feature type="signal peptide" evidence="2">
    <location>
        <begin position="1"/>
        <end position="18"/>
    </location>
</feature>
<reference evidence="3" key="1">
    <citation type="submission" date="2022-01" db="EMBL/GenBank/DDBJ databases">
        <authorList>
            <person name="King R."/>
        </authorList>
    </citation>
    <scope>NUCLEOTIDE SEQUENCE</scope>
</reference>
<evidence type="ECO:0000256" key="2">
    <source>
        <dbReference type="SAM" id="SignalP"/>
    </source>
</evidence>
<dbReference type="EMBL" id="OU892280">
    <property type="protein sequence ID" value="CAG9767647.1"/>
    <property type="molecule type" value="Genomic_DNA"/>
</dbReference>
<feature type="chain" id="PRO_5040251771" evidence="2">
    <location>
        <begin position="19"/>
        <end position="235"/>
    </location>
</feature>
<dbReference type="OrthoDB" id="8251545at2759"/>
<evidence type="ECO:0000256" key="1">
    <source>
        <dbReference type="SAM" id="MobiDB-lite"/>
    </source>
</evidence>
<accession>A0A9N9QP83</accession>
<organism evidence="3 4">
    <name type="scientific">Ceutorhynchus assimilis</name>
    <name type="common">cabbage seed weevil</name>
    <dbReference type="NCBI Taxonomy" id="467358"/>
    <lineage>
        <taxon>Eukaryota</taxon>
        <taxon>Metazoa</taxon>
        <taxon>Ecdysozoa</taxon>
        <taxon>Arthropoda</taxon>
        <taxon>Hexapoda</taxon>
        <taxon>Insecta</taxon>
        <taxon>Pterygota</taxon>
        <taxon>Neoptera</taxon>
        <taxon>Endopterygota</taxon>
        <taxon>Coleoptera</taxon>
        <taxon>Polyphaga</taxon>
        <taxon>Cucujiformia</taxon>
        <taxon>Curculionidae</taxon>
        <taxon>Ceutorhynchinae</taxon>
        <taxon>Ceutorhynchus</taxon>
    </lineage>
</organism>
<protein>
    <submittedName>
        <fullName evidence="3">Uncharacterized protein</fullName>
    </submittedName>
</protein>
<dbReference type="AlphaFoldDB" id="A0A9N9QP83"/>
<sequence length="235" mass="26208">MNNLIVSVVLCSVISCLGSVLCVPDLLARQHEDGSGKSYEEAQKAAHGEAGKKAYSAEHVNEKGEIGHHDKERHQKEYAEEGGNKKSHFDDKGYHSAGHKESHSEKGHHYADKGSYAKGHDTKGHHNIHKLQEFEKTKQIFDEDHDEAHKELHGAFEEGKTFKNGGFKHGGYDKKVFSQAGFEAKEKNEKGGHNVEEGGHKKGTGKEQAFHNAEEYLKAEGGEVWKKFGFNEKHI</sequence>
<dbReference type="InterPro" id="IPR031959">
    <property type="entry name" value="DUF4779"/>
</dbReference>
<dbReference type="Proteomes" id="UP001152799">
    <property type="component" value="Chromosome 4"/>
</dbReference>
<feature type="compositionally biased region" description="Basic and acidic residues" evidence="1">
    <location>
        <begin position="63"/>
        <end position="112"/>
    </location>
</feature>
<feature type="region of interest" description="Disordered" evidence="1">
    <location>
        <begin position="185"/>
        <end position="207"/>
    </location>
</feature>
<evidence type="ECO:0000313" key="3">
    <source>
        <dbReference type="EMBL" id="CAG9767647.1"/>
    </source>
</evidence>
<keyword evidence="2" id="KW-0732">Signal</keyword>
<name>A0A9N9QP83_9CUCU</name>
<evidence type="ECO:0000313" key="4">
    <source>
        <dbReference type="Proteomes" id="UP001152799"/>
    </source>
</evidence>
<gene>
    <name evidence="3" type="ORF">CEUTPL_LOCUS8206</name>
</gene>